<dbReference type="Proteomes" id="UP001418637">
    <property type="component" value="Unassembled WGS sequence"/>
</dbReference>
<dbReference type="SUPFAM" id="SSF48498">
    <property type="entry name" value="Tetracyclin repressor-like, C-terminal domain"/>
    <property type="match status" value="1"/>
</dbReference>
<accession>A0ABV0BJ66</accession>
<dbReference type="PROSITE" id="PS50977">
    <property type="entry name" value="HTH_TETR_2"/>
    <property type="match status" value="1"/>
</dbReference>
<dbReference type="EMBL" id="JBBYXI010000002">
    <property type="protein sequence ID" value="MEN3930825.1"/>
    <property type="molecule type" value="Genomic_DNA"/>
</dbReference>
<keyword evidence="5" id="KW-1185">Reference proteome</keyword>
<organism evidence="4 5">
    <name type="scientific">Hohaiivirga grylli</name>
    <dbReference type="NCBI Taxonomy" id="3133970"/>
    <lineage>
        <taxon>Bacteria</taxon>
        <taxon>Pseudomonadati</taxon>
        <taxon>Pseudomonadota</taxon>
        <taxon>Alphaproteobacteria</taxon>
        <taxon>Hyphomicrobiales</taxon>
        <taxon>Methylobacteriaceae</taxon>
        <taxon>Hohaiivirga</taxon>
    </lineage>
</organism>
<comment type="caution">
    <text evidence="4">The sequence shown here is derived from an EMBL/GenBank/DDBJ whole genome shotgun (WGS) entry which is preliminary data.</text>
</comment>
<dbReference type="InterPro" id="IPR001647">
    <property type="entry name" value="HTH_TetR"/>
</dbReference>
<name>A0ABV0BJ66_9HYPH</name>
<gene>
    <name evidence="4" type="ORF">WJT86_07100</name>
</gene>
<proteinExistence type="predicted"/>
<protein>
    <submittedName>
        <fullName evidence="4">TetR/AcrR family transcriptional regulator</fullName>
    </submittedName>
</protein>
<dbReference type="Pfam" id="PF17939">
    <property type="entry name" value="TetR_C_30"/>
    <property type="match status" value="1"/>
</dbReference>
<evidence type="ECO:0000256" key="2">
    <source>
        <dbReference type="PROSITE-ProRule" id="PRU00335"/>
    </source>
</evidence>
<dbReference type="SUPFAM" id="SSF46689">
    <property type="entry name" value="Homeodomain-like"/>
    <property type="match status" value="1"/>
</dbReference>
<evidence type="ECO:0000259" key="3">
    <source>
        <dbReference type="PROSITE" id="PS50977"/>
    </source>
</evidence>
<dbReference type="Pfam" id="PF00440">
    <property type="entry name" value="TetR_N"/>
    <property type="match status" value="1"/>
</dbReference>
<dbReference type="PANTHER" id="PTHR30055">
    <property type="entry name" value="HTH-TYPE TRANSCRIPTIONAL REGULATOR RUTR"/>
    <property type="match status" value="1"/>
</dbReference>
<dbReference type="PANTHER" id="PTHR30055:SF235">
    <property type="entry name" value="TRANSCRIPTIONAL REGULATORY PROTEIN"/>
    <property type="match status" value="1"/>
</dbReference>
<evidence type="ECO:0000313" key="5">
    <source>
        <dbReference type="Proteomes" id="UP001418637"/>
    </source>
</evidence>
<dbReference type="InterPro" id="IPR036271">
    <property type="entry name" value="Tet_transcr_reg_TetR-rel_C_sf"/>
</dbReference>
<evidence type="ECO:0000256" key="1">
    <source>
        <dbReference type="ARBA" id="ARBA00023125"/>
    </source>
</evidence>
<dbReference type="InterPro" id="IPR050109">
    <property type="entry name" value="HTH-type_TetR-like_transc_reg"/>
</dbReference>
<feature type="DNA-binding region" description="H-T-H motif" evidence="2">
    <location>
        <begin position="29"/>
        <end position="48"/>
    </location>
</feature>
<dbReference type="PRINTS" id="PR00455">
    <property type="entry name" value="HTHTETR"/>
</dbReference>
<dbReference type="InterPro" id="IPR009057">
    <property type="entry name" value="Homeodomain-like_sf"/>
</dbReference>
<evidence type="ECO:0000313" key="4">
    <source>
        <dbReference type="EMBL" id="MEN3930825.1"/>
    </source>
</evidence>
<dbReference type="Gene3D" id="1.10.357.10">
    <property type="entry name" value="Tetracycline Repressor, domain 2"/>
    <property type="match status" value="1"/>
</dbReference>
<keyword evidence="1 2" id="KW-0238">DNA-binding</keyword>
<feature type="domain" description="HTH tetR-type" evidence="3">
    <location>
        <begin position="6"/>
        <end position="66"/>
    </location>
</feature>
<dbReference type="InterPro" id="IPR041586">
    <property type="entry name" value="PsrA_TetR_C"/>
</dbReference>
<sequence>MGKKSKSTRDKILDAAEELFALNSYDSVSIRQITGMADVKLGLAHYHFGSKEDLFNAVIHRRIDLLSRCRKELLYKYLEKNDGNPLPVQQLVAAFITPYLYWSMSGGPGWNNYARLVAGLLGYNLKVLQELFDPSAQIFLKEMRRSLPNAEEASIQWGFDFMVGLMCNTFAEVDRIRGLSNGLCSTEQIEDACAYMVSFITHGLTALGQNEKFVFASPLEILHSLDILKSE</sequence>
<reference evidence="4 5" key="1">
    <citation type="submission" date="2024-04" db="EMBL/GenBank/DDBJ databases">
        <title>A novel species isolated from cricket.</title>
        <authorList>
            <person name="Wang H.-C."/>
        </authorList>
    </citation>
    <scope>NUCLEOTIDE SEQUENCE [LARGE SCALE GENOMIC DNA]</scope>
    <source>
        <strain evidence="4 5">WL0021</strain>
    </source>
</reference>
<dbReference type="RefSeq" id="WP_346336850.1">
    <property type="nucleotide sequence ID" value="NZ_JBBYXI010000002.1"/>
</dbReference>